<proteinExistence type="predicted"/>
<organism evidence="2 3">
    <name type="scientific">Bowmanella dokdonensis</name>
    <dbReference type="NCBI Taxonomy" id="751969"/>
    <lineage>
        <taxon>Bacteria</taxon>
        <taxon>Pseudomonadati</taxon>
        <taxon>Pseudomonadota</taxon>
        <taxon>Gammaproteobacteria</taxon>
        <taxon>Alteromonadales</taxon>
        <taxon>Alteromonadaceae</taxon>
        <taxon>Bowmanella</taxon>
    </lineage>
</organism>
<dbReference type="PANTHER" id="PTHR33361:SF16">
    <property type="entry name" value="DUF885 DOMAIN-CONTAINING PROTEIN"/>
    <property type="match status" value="1"/>
</dbReference>
<dbReference type="PROSITE" id="PS51257">
    <property type="entry name" value="PROKAR_LIPOPROTEIN"/>
    <property type="match status" value="1"/>
</dbReference>
<dbReference type="AlphaFoldDB" id="A0A939DP09"/>
<name>A0A939DP09_9ALTE</name>
<dbReference type="Pfam" id="PF05960">
    <property type="entry name" value="DUF885"/>
    <property type="match status" value="1"/>
</dbReference>
<keyword evidence="3" id="KW-1185">Reference proteome</keyword>
<feature type="signal peptide" evidence="1">
    <location>
        <begin position="1"/>
        <end position="22"/>
    </location>
</feature>
<feature type="chain" id="PRO_5037413612" evidence="1">
    <location>
        <begin position="23"/>
        <end position="605"/>
    </location>
</feature>
<evidence type="ECO:0000313" key="2">
    <source>
        <dbReference type="EMBL" id="MBN7826043.1"/>
    </source>
</evidence>
<accession>A0A939DP09</accession>
<dbReference type="Proteomes" id="UP000664654">
    <property type="component" value="Unassembled WGS sequence"/>
</dbReference>
<reference evidence="2" key="1">
    <citation type="submission" date="2021-03" db="EMBL/GenBank/DDBJ databases">
        <title>novel species isolated from a fishpond in China.</title>
        <authorList>
            <person name="Lu H."/>
            <person name="Cai Z."/>
        </authorList>
    </citation>
    <scope>NUCLEOTIDE SEQUENCE</scope>
    <source>
        <strain evidence="2">JCM 30855</strain>
    </source>
</reference>
<evidence type="ECO:0000256" key="1">
    <source>
        <dbReference type="SAM" id="SignalP"/>
    </source>
</evidence>
<comment type="caution">
    <text evidence="2">The sequence shown here is derived from an EMBL/GenBank/DDBJ whole genome shotgun (WGS) entry which is preliminary data.</text>
</comment>
<sequence>MKKHLIAAALSAALLQACGTTAATQNSTPDPALAAVLQAQESQSARLVALTDNYIEETLPRQPINALFNGDNRFNHLWPNSLAADFIAEGEAIDRKYLVALHSIDKAKLSGQDLYTYEIFEGNLQRSLAGGQYPFELLPLNQFIFSPHNFFMQLGSGISAQPFNNAQDFDNFLARAEGFVVWMEQAQKNMRQGIRQGVVQPKAVVDSMIPQFEAQILDDPTKSMLFTPLNQAGDKLSDEDKLRLTRAYTQLVDKRMTPVFREMTRFLKEEYLPAARESDGMAGLPNGVSWYEYMIEVNTTLPVSAEQLHQTGLSEVKRIHGEMMKVAGEVGFDGDLQAFFEFIKNDPQFYFESADEILAAYEAVKARMEPKVDKLFSVIPKADYVVRPYPESQAKSAPGASYIPAAKDGSRPGVFFANTYNLKGQPRYGVETLSIHEAVPGHHFQLSLQNEVEDLPKIRSQNFYTAYAEGWALYAESLGKELGFFTDPYQYFGKLNAELFRAMRLVVDTGLHYKGWSREQAIEYMLNNSTMVESDVTSEIERYMVMPGQALAYKTGQLKIQALREKAEKALGERFDIRTFHNLILLDGPLPLPLLEKKIDEWIAS</sequence>
<evidence type="ECO:0000313" key="3">
    <source>
        <dbReference type="Proteomes" id="UP000664654"/>
    </source>
</evidence>
<protein>
    <submittedName>
        <fullName evidence="2">DUF885 domain-containing protein</fullName>
    </submittedName>
</protein>
<dbReference type="InterPro" id="IPR010281">
    <property type="entry name" value="DUF885"/>
</dbReference>
<dbReference type="RefSeq" id="WP_206574149.1">
    <property type="nucleotide sequence ID" value="NZ_JAFKCV010000006.1"/>
</dbReference>
<dbReference type="PANTHER" id="PTHR33361">
    <property type="entry name" value="GLR0591 PROTEIN"/>
    <property type="match status" value="1"/>
</dbReference>
<gene>
    <name evidence="2" type="ORF">J0A66_12465</name>
</gene>
<keyword evidence="1" id="KW-0732">Signal</keyword>
<dbReference type="EMBL" id="JAFKCV010000006">
    <property type="protein sequence ID" value="MBN7826043.1"/>
    <property type="molecule type" value="Genomic_DNA"/>
</dbReference>